<accession>A0A4V3P592</accession>
<keyword evidence="3" id="KW-0808">Transferase</keyword>
<gene>
    <name evidence="3" type="ORF">EM932_02555</name>
</gene>
<dbReference type="InterPro" id="IPR001296">
    <property type="entry name" value="Glyco_trans_1"/>
</dbReference>
<protein>
    <submittedName>
        <fullName evidence="3">Glycosyltransferase</fullName>
    </submittedName>
</protein>
<dbReference type="Proteomes" id="UP000307602">
    <property type="component" value="Unassembled WGS sequence"/>
</dbReference>
<evidence type="ECO:0000259" key="1">
    <source>
        <dbReference type="Pfam" id="PF00534"/>
    </source>
</evidence>
<feature type="domain" description="Glycosyl transferase family 1" evidence="1">
    <location>
        <begin position="192"/>
        <end position="351"/>
    </location>
</feature>
<feature type="domain" description="Glycosyltransferase subfamily 4-like N-terminal" evidence="2">
    <location>
        <begin position="9"/>
        <end position="155"/>
    </location>
</feature>
<dbReference type="PANTHER" id="PTHR12526:SF637">
    <property type="entry name" value="GLYCOSYLTRANSFERASE EPSF-RELATED"/>
    <property type="match status" value="1"/>
</dbReference>
<dbReference type="Pfam" id="PF00534">
    <property type="entry name" value="Glycos_transf_1"/>
    <property type="match status" value="1"/>
</dbReference>
<organism evidence="3 4">
    <name type="scientific">Flavivirga rizhaonensis</name>
    <dbReference type="NCBI Taxonomy" id="2559571"/>
    <lineage>
        <taxon>Bacteria</taxon>
        <taxon>Pseudomonadati</taxon>
        <taxon>Bacteroidota</taxon>
        <taxon>Flavobacteriia</taxon>
        <taxon>Flavobacteriales</taxon>
        <taxon>Flavobacteriaceae</taxon>
        <taxon>Flavivirga</taxon>
    </lineage>
</organism>
<dbReference type="AlphaFoldDB" id="A0A4V3P592"/>
<dbReference type="Pfam" id="PF13477">
    <property type="entry name" value="Glyco_trans_4_2"/>
    <property type="match status" value="1"/>
</dbReference>
<evidence type="ECO:0000313" key="3">
    <source>
        <dbReference type="EMBL" id="TGV04424.1"/>
    </source>
</evidence>
<dbReference type="EMBL" id="SRSO01000002">
    <property type="protein sequence ID" value="TGV04424.1"/>
    <property type="molecule type" value="Genomic_DNA"/>
</dbReference>
<dbReference type="RefSeq" id="WP_135875175.1">
    <property type="nucleotide sequence ID" value="NZ_SRSO01000002.1"/>
</dbReference>
<dbReference type="InterPro" id="IPR028098">
    <property type="entry name" value="Glyco_trans_4-like_N"/>
</dbReference>
<evidence type="ECO:0000259" key="2">
    <source>
        <dbReference type="Pfam" id="PF13477"/>
    </source>
</evidence>
<evidence type="ECO:0000313" key="4">
    <source>
        <dbReference type="Proteomes" id="UP000307602"/>
    </source>
</evidence>
<keyword evidence="4" id="KW-1185">Reference proteome</keyword>
<dbReference type="OrthoDB" id="1411429at2"/>
<name>A0A4V3P592_9FLAO</name>
<reference evidence="3 4" key="1">
    <citation type="submission" date="2019-04" db="EMBL/GenBank/DDBJ databases">
        <authorList>
            <person name="Liu A."/>
        </authorList>
    </citation>
    <scope>NUCLEOTIDE SEQUENCE [LARGE SCALE GENOMIC DNA]</scope>
    <source>
        <strain evidence="3 4">RZ03</strain>
    </source>
</reference>
<proteinExistence type="predicted"/>
<sequence length="384" mass="44160">MKILMVAIPNHHFFQWVNQLKDSGHDIFWFDITDGGPQVERINWVTQIKGWKLKQDYPFRSTIKKQGPRLYKFLQKFNERDVTQVFKKTVNEIKPDIVHCFEMELSGLPIIDVMDKNDIPFVYSSWGSDMFFFEELGLNKIKVQQFLNRVNYLITDCKRDYELAKVNGFNSEFLGVFPGNGGLTIDVSKIKSVSDRNIILVKGYEDGVGKAIKILEALELLSDEIINNYQIIIYSADQSVSNYIKKSRKLNELHITIYPRNGFIDNQLILELMGKSVLHIASSISDGMPNALLEAMSMGSFPIQSNPGRVSEEIITHNKNGFLINNPSDHQEIASHIEKALGNKVLREEAQKINVNFINKHYNRAVLKFELIDLYKKINKAIKN</sequence>
<dbReference type="GO" id="GO:0016757">
    <property type="term" value="F:glycosyltransferase activity"/>
    <property type="evidence" value="ECO:0007669"/>
    <property type="project" value="InterPro"/>
</dbReference>
<dbReference type="PANTHER" id="PTHR12526">
    <property type="entry name" value="GLYCOSYLTRANSFERASE"/>
    <property type="match status" value="1"/>
</dbReference>
<dbReference type="Gene3D" id="3.40.50.2000">
    <property type="entry name" value="Glycogen Phosphorylase B"/>
    <property type="match status" value="2"/>
</dbReference>
<dbReference type="SUPFAM" id="SSF53756">
    <property type="entry name" value="UDP-Glycosyltransferase/glycogen phosphorylase"/>
    <property type="match status" value="1"/>
</dbReference>
<comment type="caution">
    <text evidence="3">The sequence shown here is derived from an EMBL/GenBank/DDBJ whole genome shotgun (WGS) entry which is preliminary data.</text>
</comment>